<dbReference type="PROSITE" id="PS51257">
    <property type="entry name" value="PROKAR_LIPOPROTEIN"/>
    <property type="match status" value="1"/>
</dbReference>
<evidence type="ECO:0008006" key="3">
    <source>
        <dbReference type="Google" id="ProtNLM"/>
    </source>
</evidence>
<dbReference type="RefSeq" id="WP_254266862.1">
    <property type="nucleotide sequence ID" value="NZ_CP100400.1"/>
</dbReference>
<name>A0ABD5Q1J6_9EURY</name>
<gene>
    <name evidence="1" type="ORF">ACFO9K_07280</name>
</gene>
<comment type="caution">
    <text evidence="1">The sequence shown here is derived from an EMBL/GenBank/DDBJ whole genome shotgun (WGS) entry which is preliminary data.</text>
</comment>
<reference evidence="1 2" key="1">
    <citation type="journal article" date="2019" name="Int. J. Syst. Evol. Microbiol.">
        <title>The Global Catalogue of Microorganisms (GCM) 10K type strain sequencing project: providing services to taxonomists for standard genome sequencing and annotation.</title>
        <authorList>
            <consortium name="The Broad Institute Genomics Platform"/>
            <consortium name="The Broad Institute Genome Sequencing Center for Infectious Disease"/>
            <person name="Wu L."/>
            <person name="Ma J."/>
        </authorList>
    </citation>
    <scope>NUCLEOTIDE SEQUENCE [LARGE SCALE GENOMIC DNA]</scope>
    <source>
        <strain evidence="1 2">XZYJ18</strain>
    </source>
</reference>
<evidence type="ECO:0000313" key="2">
    <source>
        <dbReference type="Proteomes" id="UP001595945"/>
    </source>
</evidence>
<sequence length="198" mass="21523">MPQPKAIDRRKFLSIAIACSSSAGCLETSVEQQGAIDQSDITIPTQNSTEITAKNATKDGNSGLEISTNDSVTDGEVIAEIPVSVSNVSKSTIYAEIDVDKMDDDAEVEIRFQSGESGFRSVYIGNEYKNKEKGVIATKTGSGHRLEIPFQKLPSSANGQTGQISVLNQIQLVIRDGDFQCTIWDLRFIFEDKTIAIL</sequence>
<dbReference type="AlphaFoldDB" id="A0ABD5Q1J6"/>
<evidence type="ECO:0000313" key="1">
    <source>
        <dbReference type="EMBL" id="MFC4824061.1"/>
    </source>
</evidence>
<dbReference type="Proteomes" id="UP001595945">
    <property type="component" value="Unassembled WGS sequence"/>
</dbReference>
<accession>A0ABD5Q1J6</accession>
<keyword evidence="2" id="KW-1185">Reference proteome</keyword>
<dbReference type="EMBL" id="JBHSHT010000001">
    <property type="protein sequence ID" value="MFC4824061.1"/>
    <property type="molecule type" value="Genomic_DNA"/>
</dbReference>
<proteinExistence type="predicted"/>
<protein>
    <recommendedName>
        <fullName evidence="3">Lipoprotein</fullName>
    </recommendedName>
</protein>
<organism evidence="1 2">
    <name type="scientific">Halorussus aquaticus</name>
    <dbReference type="NCBI Taxonomy" id="2953748"/>
    <lineage>
        <taxon>Archaea</taxon>
        <taxon>Methanobacteriati</taxon>
        <taxon>Methanobacteriota</taxon>
        <taxon>Stenosarchaea group</taxon>
        <taxon>Halobacteria</taxon>
        <taxon>Halobacteriales</taxon>
        <taxon>Haladaptataceae</taxon>
        <taxon>Halorussus</taxon>
    </lineage>
</organism>
<dbReference type="GeneID" id="73045260"/>